<reference evidence="2 3" key="1">
    <citation type="journal article" date="2021" name="Comput. Struct. Biotechnol. J.">
        <title>De novo genome assembly of the potent medicinal plant Rehmannia glutinosa using nanopore technology.</title>
        <authorList>
            <person name="Ma L."/>
            <person name="Dong C."/>
            <person name="Song C."/>
            <person name="Wang X."/>
            <person name="Zheng X."/>
            <person name="Niu Y."/>
            <person name="Chen S."/>
            <person name="Feng W."/>
        </authorList>
    </citation>
    <scope>NUCLEOTIDE SEQUENCE [LARGE SCALE GENOMIC DNA]</scope>
    <source>
        <strain evidence="2">DH-2019</strain>
    </source>
</reference>
<dbReference type="InterPro" id="IPR001810">
    <property type="entry name" value="F-box_dom"/>
</dbReference>
<dbReference type="InterPro" id="IPR036047">
    <property type="entry name" value="F-box-like_dom_sf"/>
</dbReference>
<evidence type="ECO:0000259" key="1">
    <source>
        <dbReference type="Pfam" id="PF00646"/>
    </source>
</evidence>
<dbReference type="InterPro" id="IPR053781">
    <property type="entry name" value="F-box_AtFBL13-like"/>
</dbReference>
<comment type="caution">
    <text evidence="2">The sequence shown here is derived from an EMBL/GenBank/DDBJ whole genome shotgun (WGS) entry which is preliminary data.</text>
</comment>
<gene>
    <name evidence="2" type="ORF">DH2020_035483</name>
</gene>
<evidence type="ECO:0000313" key="3">
    <source>
        <dbReference type="Proteomes" id="UP001318860"/>
    </source>
</evidence>
<sequence>MAVTTGAGPSTKSTTINDLPESLVIHILSFVPTLEAVATSVLARGWRYLWLYVPTLDFDILASYQLSRAPFALTRARFSDSIARTFFLRPIIHLHSFRLAFHYADLGRRKREVRWWIRRSVDQGVTKIMLEFYDDAWMTSYRGIRLGGENNEYNFSLLNDHRTFKFSFEDIMNGSVAELLLRNCSLRFPTDISNGFDSLHTLVLHNIELSSNEHFNSMVLACANLQTLTVELIRNTGGTEIQIHSKSIKVLVLRDHVRIDFDEIVTLDIDVPSLGSLTLTNFVVNQYILVEYSSLVEVDLDFKNRYDLTLLHWNETLLSLGHVKSLRTQNMKNGTTTLPRFHFLQDLELITGFAEGDLRGIFEFLRVSPRLKRLVLDYTYFKSALVDVDPNDVYYFDSWKLSEEFKRTPVHLQMSSLKRIILNNFRNTEDELYLVELFKTQKVVLEEIIAFPPPHGKALSSSAIVLWSA</sequence>
<dbReference type="CDD" id="cd22160">
    <property type="entry name" value="F-box_AtFBL13-like"/>
    <property type="match status" value="1"/>
</dbReference>
<proteinExistence type="predicted"/>
<dbReference type="Gene3D" id="3.80.10.10">
    <property type="entry name" value="Ribonuclease Inhibitor"/>
    <property type="match status" value="1"/>
</dbReference>
<dbReference type="InterPro" id="IPR032675">
    <property type="entry name" value="LRR_dom_sf"/>
</dbReference>
<name>A0ABR0V6C5_REHGL</name>
<dbReference type="InterPro" id="IPR050232">
    <property type="entry name" value="FBL13/AtMIF1-like"/>
</dbReference>
<dbReference type="Proteomes" id="UP001318860">
    <property type="component" value="Unassembled WGS sequence"/>
</dbReference>
<accession>A0ABR0V6C5</accession>
<dbReference type="Pfam" id="PF00646">
    <property type="entry name" value="F-box"/>
    <property type="match status" value="1"/>
</dbReference>
<feature type="domain" description="F-box" evidence="1">
    <location>
        <begin position="16"/>
        <end position="52"/>
    </location>
</feature>
<organism evidence="2 3">
    <name type="scientific">Rehmannia glutinosa</name>
    <name type="common">Chinese foxglove</name>
    <dbReference type="NCBI Taxonomy" id="99300"/>
    <lineage>
        <taxon>Eukaryota</taxon>
        <taxon>Viridiplantae</taxon>
        <taxon>Streptophyta</taxon>
        <taxon>Embryophyta</taxon>
        <taxon>Tracheophyta</taxon>
        <taxon>Spermatophyta</taxon>
        <taxon>Magnoliopsida</taxon>
        <taxon>eudicotyledons</taxon>
        <taxon>Gunneridae</taxon>
        <taxon>Pentapetalae</taxon>
        <taxon>asterids</taxon>
        <taxon>lamiids</taxon>
        <taxon>Lamiales</taxon>
        <taxon>Orobanchaceae</taxon>
        <taxon>Rehmannieae</taxon>
        <taxon>Rehmannia</taxon>
    </lineage>
</organism>
<dbReference type="PANTHER" id="PTHR31900">
    <property type="entry name" value="F-BOX/RNI SUPERFAMILY PROTEIN-RELATED"/>
    <property type="match status" value="1"/>
</dbReference>
<evidence type="ECO:0000313" key="2">
    <source>
        <dbReference type="EMBL" id="KAK6130772.1"/>
    </source>
</evidence>
<dbReference type="SUPFAM" id="SSF52047">
    <property type="entry name" value="RNI-like"/>
    <property type="match status" value="1"/>
</dbReference>
<dbReference type="EMBL" id="JABTTQ020001556">
    <property type="protein sequence ID" value="KAK6130772.1"/>
    <property type="molecule type" value="Genomic_DNA"/>
</dbReference>
<dbReference type="PANTHER" id="PTHR31900:SF30">
    <property type="entry name" value="SUPERFAMILY PROTEIN, PUTATIVE-RELATED"/>
    <property type="match status" value="1"/>
</dbReference>
<dbReference type="SUPFAM" id="SSF81383">
    <property type="entry name" value="F-box domain"/>
    <property type="match status" value="1"/>
</dbReference>
<keyword evidence="3" id="KW-1185">Reference proteome</keyword>
<protein>
    <recommendedName>
        <fullName evidence="1">F-box domain-containing protein</fullName>
    </recommendedName>
</protein>